<proteinExistence type="predicted"/>
<name>A0AAD6UU86_9AGAR</name>
<feature type="region of interest" description="Disordered" evidence="1">
    <location>
        <begin position="1"/>
        <end position="44"/>
    </location>
</feature>
<dbReference type="AlphaFoldDB" id="A0AAD6UU86"/>
<feature type="compositionally biased region" description="Low complexity" evidence="1">
    <location>
        <begin position="456"/>
        <end position="465"/>
    </location>
</feature>
<reference evidence="2" key="1">
    <citation type="submission" date="2023-03" db="EMBL/GenBank/DDBJ databases">
        <title>Massive genome expansion in bonnet fungi (Mycena s.s.) driven by repeated elements and novel gene families across ecological guilds.</title>
        <authorList>
            <consortium name="Lawrence Berkeley National Laboratory"/>
            <person name="Harder C.B."/>
            <person name="Miyauchi S."/>
            <person name="Viragh M."/>
            <person name="Kuo A."/>
            <person name="Thoen E."/>
            <person name="Andreopoulos B."/>
            <person name="Lu D."/>
            <person name="Skrede I."/>
            <person name="Drula E."/>
            <person name="Henrissat B."/>
            <person name="Morin E."/>
            <person name="Kohler A."/>
            <person name="Barry K."/>
            <person name="LaButti K."/>
            <person name="Morin E."/>
            <person name="Salamov A."/>
            <person name="Lipzen A."/>
            <person name="Mereny Z."/>
            <person name="Hegedus B."/>
            <person name="Baldrian P."/>
            <person name="Stursova M."/>
            <person name="Weitz H."/>
            <person name="Taylor A."/>
            <person name="Grigoriev I.V."/>
            <person name="Nagy L.G."/>
            <person name="Martin F."/>
            <person name="Kauserud H."/>
        </authorList>
    </citation>
    <scope>NUCLEOTIDE SEQUENCE</scope>
    <source>
        <strain evidence="2">9144</strain>
    </source>
</reference>
<dbReference type="Proteomes" id="UP001219525">
    <property type="component" value="Unassembled WGS sequence"/>
</dbReference>
<evidence type="ECO:0000313" key="2">
    <source>
        <dbReference type="EMBL" id="KAJ7192467.1"/>
    </source>
</evidence>
<feature type="region of interest" description="Disordered" evidence="1">
    <location>
        <begin position="61"/>
        <end position="87"/>
    </location>
</feature>
<comment type="caution">
    <text evidence="2">The sequence shown here is derived from an EMBL/GenBank/DDBJ whole genome shotgun (WGS) entry which is preliminary data.</text>
</comment>
<dbReference type="EMBL" id="JARJCW010000120">
    <property type="protein sequence ID" value="KAJ7192467.1"/>
    <property type="molecule type" value="Genomic_DNA"/>
</dbReference>
<evidence type="ECO:0000313" key="3">
    <source>
        <dbReference type="Proteomes" id="UP001219525"/>
    </source>
</evidence>
<feature type="region of interest" description="Disordered" evidence="1">
    <location>
        <begin position="433"/>
        <end position="503"/>
    </location>
</feature>
<feature type="region of interest" description="Disordered" evidence="1">
    <location>
        <begin position="370"/>
        <end position="389"/>
    </location>
</feature>
<organism evidence="2 3">
    <name type="scientific">Mycena pura</name>
    <dbReference type="NCBI Taxonomy" id="153505"/>
    <lineage>
        <taxon>Eukaryota</taxon>
        <taxon>Fungi</taxon>
        <taxon>Dikarya</taxon>
        <taxon>Basidiomycota</taxon>
        <taxon>Agaricomycotina</taxon>
        <taxon>Agaricomycetes</taxon>
        <taxon>Agaricomycetidae</taxon>
        <taxon>Agaricales</taxon>
        <taxon>Marasmiineae</taxon>
        <taxon>Mycenaceae</taxon>
        <taxon>Mycena</taxon>
    </lineage>
</organism>
<sequence>MEWQGSTERQGGPAGVLNHKAEPAHPHSTAHSSTPRPRPHPAHCASALYSRHPRALLATRARVTQNPPYAHASRKTRRSLPIHRPSGVRRPPPAHVLCCPRSPRLLLISLTVPAPAPAPHPAAASNTRMVHVARAPLSPADREDCHTRSCGLPPVKAAALRTPAAACHLQPATRHSPFAARCSLAHFLLPATPARCSLPASHRPLPVAHFLALIVRCPLTLARPSPPAPATPRPLAACRPPTASASLPLSARSRYSPSAIRPTPASRRYPPATCAHARASVEQHPRNATPYPLHTTRDLLHTVHISPVLAACGLLPTPRFPLSVTRCRFPAARRAPLCSPVAARIYFTMPTVRIFPLPATRCSLPYTRAHAARPHPPSVNTRPPPTQASCNTCHPRPMLARFPPPTGLVRSPPARRLLSATCARRRRMMYARVSPTTRCPSRRTDDYQRQRHAARSRSAPPAVRHPLPADRCAPVRRPLPARHTDSKLHGKHASFLKQISLEP</sequence>
<feature type="compositionally biased region" description="Pro residues" evidence="1">
    <location>
        <begin position="374"/>
        <end position="386"/>
    </location>
</feature>
<accession>A0AAD6UU86</accession>
<feature type="compositionally biased region" description="Basic residues" evidence="1">
    <location>
        <begin position="72"/>
        <end position="81"/>
    </location>
</feature>
<protein>
    <submittedName>
        <fullName evidence="2">Uncharacterized protein</fullName>
    </submittedName>
</protein>
<keyword evidence="3" id="KW-1185">Reference proteome</keyword>
<gene>
    <name evidence="2" type="ORF">GGX14DRAFT_595814</name>
</gene>
<evidence type="ECO:0000256" key="1">
    <source>
        <dbReference type="SAM" id="MobiDB-lite"/>
    </source>
</evidence>